<keyword evidence="4" id="KW-1185">Reference proteome</keyword>
<dbReference type="PANTHER" id="PTHR48104:SF30">
    <property type="entry name" value="METACASPASE-1"/>
    <property type="match status" value="1"/>
</dbReference>
<dbReference type="GO" id="GO:0005737">
    <property type="term" value="C:cytoplasm"/>
    <property type="evidence" value="ECO:0007669"/>
    <property type="project" value="TreeGrafter"/>
</dbReference>
<dbReference type="AlphaFoldDB" id="A0A284RV98"/>
<organism evidence="3 4">
    <name type="scientific">Armillaria ostoyae</name>
    <name type="common">Armillaria root rot fungus</name>
    <dbReference type="NCBI Taxonomy" id="47428"/>
    <lineage>
        <taxon>Eukaryota</taxon>
        <taxon>Fungi</taxon>
        <taxon>Dikarya</taxon>
        <taxon>Basidiomycota</taxon>
        <taxon>Agaricomycotina</taxon>
        <taxon>Agaricomycetes</taxon>
        <taxon>Agaricomycetidae</taxon>
        <taxon>Agaricales</taxon>
        <taxon>Marasmiineae</taxon>
        <taxon>Physalacriaceae</taxon>
        <taxon>Armillaria</taxon>
    </lineage>
</organism>
<evidence type="ECO:0000256" key="1">
    <source>
        <dbReference type="ARBA" id="ARBA00009005"/>
    </source>
</evidence>
<proteinExistence type="inferred from homology"/>
<evidence type="ECO:0000259" key="2">
    <source>
        <dbReference type="Pfam" id="PF00656"/>
    </source>
</evidence>
<sequence length="516" mass="57155">MEAKDAVGGLARSTEVNTDIAIEGYDVPSSATSSDPVLLPCKQLGPGHDAPASNVWQAVTLIMAKLWGAITVTICEILRIDPYSRYHILDSNGDTSAKGFAPDAYSAGSGKTPVQNTKHDPPTHLTTEEIHTDYGDALQQARIQALSLRNSWASRYYKACHQKFASLSQYAYETRLHPPKVVTKFKKQLFSFSGPRSSHGSKPNGHQFWAVLIGIDGYTNPLRGCVADAYIIEEYLTNVLHIPTERIQYLLGKRPDDSSVPISHKNSLPTRANIIDTLLGLSTNSKINKGDSIIIFFSGHGSSYHCPECYRTIFGSHPPDPSAEVASANDNHRHRCPIEALCPIDRGTPDGQGACIPDISDREINNILTYIYRAKDARITVILDCCHAGGSTRAPLNGDVRTAHSLPHEESFVRMLNSAKERMGDWHGYRDVWEDKWIPDMDSHIVLAACKDYQFAKEWPDMNGYSGVFTRALVKVLRSDSLTEEATYVDLIESLPIFSGQTPVLAGKRVQERLWF</sequence>
<dbReference type="InterPro" id="IPR011600">
    <property type="entry name" value="Pept_C14_caspase"/>
</dbReference>
<accession>A0A284RV98</accession>
<reference evidence="4" key="1">
    <citation type="journal article" date="2017" name="Nat. Ecol. Evol.">
        <title>Genome expansion and lineage-specific genetic innovations in the forest pathogenic fungi Armillaria.</title>
        <authorList>
            <person name="Sipos G."/>
            <person name="Prasanna A.N."/>
            <person name="Walter M.C."/>
            <person name="O'Connor E."/>
            <person name="Balint B."/>
            <person name="Krizsan K."/>
            <person name="Kiss B."/>
            <person name="Hess J."/>
            <person name="Varga T."/>
            <person name="Slot J."/>
            <person name="Riley R."/>
            <person name="Boka B."/>
            <person name="Rigling D."/>
            <person name="Barry K."/>
            <person name="Lee J."/>
            <person name="Mihaltcheva S."/>
            <person name="LaButti K."/>
            <person name="Lipzen A."/>
            <person name="Waldron R."/>
            <person name="Moloney N.M."/>
            <person name="Sperisen C."/>
            <person name="Kredics L."/>
            <person name="Vagvoelgyi C."/>
            <person name="Patrignani A."/>
            <person name="Fitzpatrick D."/>
            <person name="Nagy I."/>
            <person name="Doyle S."/>
            <person name="Anderson J.B."/>
            <person name="Grigoriev I.V."/>
            <person name="Gueldener U."/>
            <person name="Muensterkoetter M."/>
            <person name="Nagy L.G."/>
        </authorList>
    </citation>
    <scope>NUCLEOTIDE SEQUENCE [LARGE SCALE GENOMIC DNA]</scope>
    <source>
        <strain evidence="4">C18/9</strain>
    </source>
</reference>
<dbReference type="GO" id="GO:0004197">
    <property type="term" value="F:cysteine-type endopeptidase activity"/>
    <property type="evidence" value="ECO:0007669"/>
    <property type="project" value="InterPro"/>
</dbReference>
<evidence type="ECO:0000313" key="3">
    <source>
        <dbReference type="EMBL" id="SJL12672.1"/>
    </source>
</evidence>
<dbReference type="PANTHER" id="PTHR48104">
    <property type="entry name" value="METACASPASE-4"/>
    <property type="match status" value="1"/>
</dbReference>
<feature type="domain" description="Peptidase C14 caspase" evidence="2">
    <location>
        <begin position="209"/>
        <end position="481"/>
    </location>
</feature>
<dbReference type="OrthoDB" id="3223806at2759"/>
<protein>
    <recommendedName>
        <fullName evidence="2">Peptidase C14 caspase domain-containing protein</fullName>
    </recommendedName>
</protein>
<dbReference type="EMBL" id="FUEG01000017">
    <property type="protein sequence ID" value="SJL12672.1"/>
    <property type="molecule type" value="Genomic_DNA"/>
</dbReference>
<dbReference type="Pfam" id="PF00656">
    <property type="entry name" value="Peptidase_C14"/>
    <property type="match status" value="1"/>
</dbReference>
<gene>
    <name evidence="3" type="ORF">ARMOST_16103</name>
</gene>
<evidence type="ECO:0000313" key="4">
    <source>
        <dbReference type="Proteomes" id="UP000219338"/>
    </source>
</evidence>
<dbReference type="GO" id="GO:0006508">
    <property type="term" value="P:proteolysis"/>
    <property type="evidence" value="ECO:0007669"/>
    <property type="project" value="InterPro"/>
</dbReference>
<dbReference type="OMA" id="YKACHQK"/>
<dbReference type="InterPro" id="IPR050452">
    <property type="entry name" value="Metacaspase"/>
</dbReference>
<dbReference type="Proteomes" id="UP000219338">
    <property type="component" value="Unassembled WGS sequence"/>
</dbReference>
<dbReference type="Gene3D" id="3.40.50.1460">
    <property type="match status" value="1"/>
</dbReference>
<comment type="similarity">
    <text evidence="1">Belongs to the peptidase C14B family.</text>
</comment>
<name>A0A284RV98_ARMOS</name>